<evidence type="ECO:0000256" key="5">
    <source>
        <dbReference type="PROSITE-ProRule" id="PRU01016"/>
    </source>
</evidence>
<keyword evidence="2 5" id="KW-0489">Methyltransferase</keyword>
<dbReference type="InterPro" id="IPR001525">
    <property type="entry name" value="C5_MeTfrase"/>
</dbReference>
<name>A0A2J6PGG4_9HELO</name>
<dbReference type="PANTHER" id="PTHR10629">
    <property type="entry name" value="CYTOSINE-SPECIFIC METHYLTRANSFERASE"/>
    <property type="match status" value="1"/>
</dbReference>
<evidence type="ECO:0000256" key="6">
    <source>
        <dbReference type="SAM" id="MobiDB-lite"/>
    </source>
</evidence>
<keyword evidence="8" id="KW-1185">Reference proteome</keyword>
<dbReference type="SUPFAM" id="SSF53335">
    <property type="entry name" value="S-adenosyl-L-methionine-dependent methyltransferases"/>
    <property type="match status" value="1"/>
</dbReference>
<gene>
    <name evidence="7" type="ORF">NA56DRAFT_712332</name>
</gene>
<dbReference type="Pfam" id="PF00145">
    <property type="entry name" value="DNA_methylase"/>
    <property type="match status" value="2"/>
</dbReference>
<dbReference type="PRINTS" id="PR00105">
    <property type="entry name" value="C5METTRFRASE"/>
</dbReference>
<dbReference type="EMBL" id="KZ613535">
    <property type="protein sequence ID" value="PMD13155.1"/>
    <property type="molecule type" value="Genomic_DNA"/>
</dbReference>
<feature type="active site" evidence="5">
    <location>
        <position position="277"/>
    </location>
</feature>
<dbReference type="PANTHER" id="PTHR10629:SF52">
    <property type="entry name" value="DNA (CYTOSINE-5)-METHYLTRANSFERASE 1"/>
    <property type="match status" value="1"/>
</dbReference>
<dbReference type="PROSITE" id="PS51679">
    <property type="entry name" value="SAM_MT_C5"/>
    <property type="match status" value="1"/>
</dbReference>
<dbReference type="GO" id="GO:0005634">
    <property type="term" value="C:nucleus"/>
    <property type="evidence" value="ECO:0007669"/>
    <property type="project" value="TreeGrafter"/>
</dbReference>
<feature type="region of interest" description="Disordered" evidence="6">
    <location>
        <begin position="377"/>
        <end position="400"/>
    </location>
</feature>
<dbReference type="EC" id="2.1.1.37" evidence="1"/>
<protein>
    <recommendedName>
        <fullName evidence="1">DNA (cytosine-5-)-methyltransferase</fullName>
        <ecNumber evidence="1">2.1.1.37</ecNumber>
    </recommendedName>
</protein>
<evidence type="ECO:0000256" key="3">
    <source>
        <dbReference type="ARBA" id="ARBA00022679"/>
    </source>
</evidence>
<dbReference type="GO" id="GO:0032259">
    <property type="term" value="P:methylation"/>
    <property type="evidence" value="ECO:0007669"/>
    <property type="project" value="UniProtKB-KW"/>
</dbReference>
<accession>A0A2J6PGG4</accession>
<dbReference type="STRING" id="1745343.A0A2J6PGG4"/>
<organism evidence="7 8">
    <name type="scientific">Hyaloscypha hepaticicola</name>
    <dbReference type="NCBI Taxonomy" id="2082293"/>
    <lineage>
        <taxon>Eukaryota</taxon>
        <taxon>Fungi</taxon>
        <taxon>Dikarya</taxon>
        <taxon>Ascomycota</taxon>
        <taxon>Pezizomycotina</taxon>
        <taxon>Leotiomycetes</taxon>
        <taxon>Helotiales</taxon>
        <taxon>Hyaloscyphaceae</taxon>
        <taxon>Hyaloscypha</taxon>
    </lineage>
</organism>
<comment type="similarity">
    <text evidence="5">Belongs to the class I-like SAM-binding methyltransferase superfamily. C5-methyltransferase family.</text>
</comment>
<evidence type="ECO:0000256" key="4">
    <source>
        <dbReference type="ARBA" id="ARBA00022691"/>
    </source>
</evidence>
<keyword evidence="4 5" id="KW-0949">S-adenosyl-L-methionine</keyword>
<dbReference type="AlphaFoldDB" id="A0A2J6PGG4"/>
<proteinExistence type="inferred from homology"/>
<sequence>MPVRKKPRLHETIKPCNWKAQTLKPEDTVELSSGDFLFIKSILQEQQSIVLSGFLLRRNSDFEGQLPKKLNEVYFIHSHNVVHGEVYDHSLKEFPLRHIVNVRELVRTNKTWLTRFRSKDTPGQTREEKQEHIRLSGVLTARWKYIKTSDDNAFSKTRQEQLLALEEEKCFPLTEFFLPKDLRFNWRGPTTCGGSENGKYSYGDLFCGAGGATCGAERAGLKIMYGMDADTKTGLSETWTKAFPDSRFYHELAEDFLEREDRHQRLKIDILHMSPPCQAVSLAHAKPGPNDEKNRAALTCVSKLLKRTKPRVATLEQTFGLSKIRKHKPNFHSLLQSFTALGFSISWQTLRFQDHGLPQRRERLVIIASCPGEEVPNFPAQTHSKFPDRDGLKPETTPRSVLSTIPADAPNNEVTGVPKRKGVVYKRWDDLKITKCITRNGGKNRSHPTGTRSLTDREFAALQGLPNSFVFYPNDILGQIGNAMPPSIAQIIFTAIRKHLEEKDGNDGDCTYLEN</sequence>
<evidence type="ECO:0000313" key="7">
    <source>
        <dbReference type="EMBL" id="PMD13155.1"/>
    </source>
</evidence>
<dbReference type="Gene3D" id="3.90.120.10">
    <property type="entry name" value="DNA Methylase, subunit A, domain 2"/>
    <property type="match status" value="1"/>
</dbReference>
<dbReference type="InterPro" id="IPR029063">
    <property type="entry name" value="SAM-dependent_MTases_sf"/>
</dbReference>
<evidence type="ECO:0000313" key="8">
    <source>
        <dbReference type="Proteomes" id="UP000235672"/>
    </source>
</evidence>
<dbReference type="Proteomes" id="UP000235672">
    <property type="component" value="Unassembled WGS sequence"/>
</dbReference>
<reference evidence="7 8" key="1">
    <citation type="submission" date="2016-05" db="EMBL/GenBank/DDBJ databases">
        <title>A degradative enzymes factory behind the ericoid mycorrhizal symbiosis.</title>
        <authorList>
            <consortium name="DOE Joint Genome Institute"/>
            <person name="Martino E."/>
            <person name="Morin E."/>
            <person name="Grelet G."/>
            <person name="Kuo A."/>
            <person name="Kohler A."/>
            <person name="Daghino S."/>
            <person name="Barry K."/>
            <person name="Choi C."/>
            <person name="Cichocki N."/>
            <person name="Clum A."/>
            <person name="Copeland A."/>
            <person name="Hainaut M."/>
            <person name="Haridas S."/>
            <person name="Labutti K."/>
            <person name="Lindquist E."/>
            <person name="Lipzen A."/>
            <person name="Khouja H.-R."/>
            <person name="Murat C."/>
            <person name="Ohm R."/>
            <person name="Olson A."/>
            <person name="Spatafora J."/>
            <person name="Veneault-Fourrey C."/>
            <person name="Henrissat B."/>
            <person name="Grigoriev I."/>
            <person name="Martin F."/>
            <person name="Perotto S."/>
        </authorList>
    </citation>
    <scope>NUCLEOTIDE SEQUENCE [LARGE SCALE GENOMIC DNA]</scope>
    <source>
        <strain evidence="7 8">UAMH 7357</strain>
    </source>
</reference>
<keyword evidence="3 5" id="KW-0808">Transferase</keyword>
<dbReference type="Gene3D" id="3.40.50.150">
    <property type="entry name" value="Vaccinia Virus protein VP39"/>
    <property type="match status" value="1"/>
</dbReference>
<dbReference type="GO" id="GO:0003886">
    <property type="term" value="F:DNA (cytosine-5-)-methyltransferase activity"/>
    <property type="evidence" value="ECO:0007669"/>
    <property type="project" value="UniProtKB-EC"/>
</dbReference>
<dbReference type="OrthoDB" id="414133at2759"/>
<dbReference type="InterPro" id="IPR050390">
    <property type="entry name" value="C5-Methyltransferase"/>
</dbReference>
<dbReference type="GO" id="GO:0044027">
    <property type="term" value="P:negative regulation of gene expression via chromosomal CpG island methylation"/>
    <property type="evidence" value="ECO:0007669"/>
    <property type="project" value="TreeGrafter"/>
</dbReference>
<dbReference type="GO" id="GO:0003677">
    <property type="term" value="F:DNA binding"/>
    <property type="evidence" value="ECO:0007669"/>
    <property type="project" value="TreeGrafter"/>
</dbReference>
<evidence type="ECO:0000256" key="1">
    <source>
        <dbReference type="ARBA" id="ARBA00011975"/>
    </source>
</evidence>
<evidence type="ECO:0000256" key="2">
    <source>
        <dbReference type="ARBA" id="ARBA00022603"/>
    </source>
</evidence>